<feature type="transmembrane region" description="Helical" evidence="7">
    <location>
        <begin position="68"/>
        <end position="95"/>
    </location>
</feature>
<evidence type="ECO:0000256" key="6">
    <source>
        <dbReference type="ARBA" id="ARBA00025799"/>
    </source>
</evidence>
<evidence type="ECO:0000256" key="3">
    <source>
        <dbReference type="ARBA" id="ARBA00022989"/>
    </source>
</evidence>
<evidence type="ECO:0000256" key="4">
    <source>
        <dbReference type="ARBA" id="ARBA00023034"/>
    </source>
</evidence>
<dbReference type="Pfam" id="PF04178">
    <property type="entry name" value="Got1"/>
    <property type="match status" value="1"/>
</dbReference>
<dbReference type="GO" id="GO:0006888">
    <property type="term" value="P:endoplasmic reticulum to Golgi vesicle-mediated transport"/>
    <property type="evidence" value="ECO:0007669"/>
    <property type="project" value="InterPro"/>
</dbReference>
<feature type="transmembrane region" description="Helical" evidence="7">
    <location>
        <begin position="12"/>
        <end position="30"/>
    </location>
</feature>
<dbReference type="Proteomes" id="UP000241769">
    <property type="component" value="Unassembled WGS sequence"/>
</dbReference>
<dbReference type="PANTHER" id="PTHR21493:SF9">
    <property type="entry name" value="GOLGI TRANSPORT PROTEIN 1-RELATED"/>
    <property type="match status" value="1"/>
</dbReference>
<dbReference type="GO" id="GO:0005829">
    <property type="term" value="C:cytosol"/>
    <property type="evidence" value="ECO:0007669"/>
    <property type="project" value="GOC"/>
</dbReference>
<evidence type="ECO:0008006" key="10">
    <source>
        <dbReference type="Google" id="ProtNLM"/>
    </source>
</evidence>
<dbReference type="FunCoup" id="A0A2P6N4E1">
    <property type="interactions" value="733"/>
</dbReference>
<evidence type="ECO:0000256" key="5">
    <source>
        <dbReference type="ARBA" id="ARBA00023136"/>
    </source>
</evidence>
<organism evidence="8 9">
    <name type="scientific">Planoprotostelium fungivorum</name>
    <dbReference type="NCBI Taxonomy" id="1890364"/>
    <lineage>
        <taxon>Eukaryota</taxon>
        <taxon>Amoebozoa</taxon>
        <taxon>Evosea</taxon>
        <taxon>Variosea</taxon>
        <taxon>Cavosteliida</taxon>
        <taxon>Cavosteliaceae</taxon>
        <taxon>Planoprotostelium</taxon>
    </lineage>
</organism>
<dbReference type="OrthoDB" id="204784at2759"/>
<evidence type="ECO:0000313" key="8">
    <source>
        <dbReference type="EMBL" id="PRP78830.1"/>
    </source>
</evidence>
<proteinExistence type="inferred from homology"/>
<dbReference type="InterPro" id="IPR007305">
    <property type="entry name" value="Vesicle_transpt_Got1/SFT2"/>
</dbReference>
<dbReference type="PANTHER" id="PTHR21493">
    <property type="entry name" value="CGI-141-RELATED/LIPASE CONTAINING PROTEIN"/>
    <property type="match status" value="1"/>
</dbReference>
<protein>
    <recommendedName>
        <fullName evidence="10">Vesicle transport protein GOT1B-like</fullName>
    </recommendedName>
</protein>
<keyword evidence="9" id="KW-1185">Reference proteome</keyword>
<feature type="transmembrane region" description="Helical" evidence="7">
    <location>
        <begin position="36"/>
        <end position="56"/>
    </location>
</feature>
<evidence type="ECO:0000313" key="9">
    <source>
        <dbReference type="Proteomes" id="UP000241769"/>
    </source>
</evidence>
<dbReference type="InParanoid" id="A0A2P6N4E1"/>
<dbReference type="InterPro" id="IPR045176">
    <property type="entry name" value="Got1"/>
</dbReference>
<keyword evidence="3 7" id="KW-1133">Transmembrane helix</keyword>
<accession>A0A2P6N4E1</accession>
<reference evidence="8 9" key="1">
    <citation type="journal article" date="2018" name="Genome Biol. Evol.">
        <title>Multiple Roots of Fruiting Body Formation in Amoebozoa.</title>
        <authorList>
            <person name="Hillmann F."/>
            <person name="Forbes G."/>
            <person name="Novohradska S."/>
            <person name="Ferling I."/>
            <person name="Riege K."/>
            <person name="Groth M."/>
            <person name="Westermann M."/>
            <person name="Marz M."/>
            <person name="Spaller T."/>
            <person name="Winckler T."/>
            <person name="Schaap P."/>
            <person name="Glockner G."/>
        </authorList>
    </citation>
    <scope>NUCLEOTIDE SEQUENCE [LARGE SCALE GENOMIC DNA]</scope>
    <source>
        <strain evidence="8 9">Jena</strain>
    </source>
</reference>
<comment type="caution">
    <text evidence="8">The sequence shown here is derived from an EMBL/GenBank/DDBJ whole genome shotgun (WGS) entry which is preliminary data.</text>
</comment>
<name>A0A2P6N4E1_9EUKA</name>
<evidence type="ECO:0000256" key="1">
    <source>
        <dbReference type="ARBA" id="ARBA00004653"/>
    </source>
</evidence>
<keyword evidence="2 7" id="KW-0812">Transmembrane</keyword>
<dbReference type="AlphaFoldDB" id="A0A2P6N4E1"/>
<dbReference type="GO" id="GO:0042147">
    <property type="term" value="P:retrograde transport, endosome to Golgi"/>
    <property type="evidence" value="ECO:0007669"/>
    <property type="project" value="InterPro"/>
</dbReference>
<dbReference type="GO" id="GO:0000139">
    <property type="term" value="C:Golgi membrane"/>
    <property type="evidence" value="ECO:0007669"/>
    <property type="project" value="UniProtKB-SubCell"/>
</dbReference>
<evidence type="ECO:0000256" key="2">
    <source>
        <dbReference type="ARBA" id="ARBA00022692"/>
    </source>
</evidence>
<gene>
    <name evidence="8" type="ORF">PROFUN_01003</name>
</gene>
<dbReference type="STRING" id="1890364.A0A2P6N4E1"/>
<comment type="subcellular location">
    <subcellularLocation>
        <location evidence="1">Golgi apparatus membrane</location>
        <topology evidence="1">Multi-pass membrane protein</topology>
    </subcellularLocation>
</comment>
<comment type="similarity">
    <text evidence="6">Belongs to the GOT1 family.</text>
</comment>
<dbReference type="EMBL" id="MDYQ01000207">
    <property type="protein sequence ID" value="PRP78830.1"/>
    <property type="molecule type" value="Genomic_DNA"/>
</dbReference>
<sequence length="139" mass="15327">MALIDDNQKIGVLLTGFGLFFTFIGVLLFFDRGLLAIGNLLFLSGVTLVIGVRKTGRFFFQQRKLKGTICFLGGIAMVITGWTFIGMCIECFGFINLFGDFFPIVLSFARRLPIIGTFLSLPYIGPFIDRIVNGGSLPI</sequence>
<evidence type="ECO:0000256" key="7">
    <source>
        <dbReference type="SAM" id="Phobius"/>
    </source>
</evidence>
<keyword evidence="4" id="KW-0333">Golgi apparatus</keyword>
<keyword evidence="5 7" id="KW-0472">Membrane</keyword>